<dbReference type="AlphaFoldDB" id="A0A7D6BP20"/>
<dbReference type="Proteomes" id="UP000510821">
    <property type="component" value="Chromosome"/>
</dbReference>
<reference evidence="2" key="1">
    <citation type="submission" date="2020-07" db="EMBL/GenBank/DDBJ databases">
        <title>Metabolic diversity and evolutionary history of the archaeal phylum ###Micrarchaeota### uncovered from a freshwater lake metagenome.</title>
        <authorList>
            <person name="Kadnikov V.V."/>
            <person name="Savvichev A.S."/>
            <person name="Mardanov A.V."/>
            <person name="Beletsky A.V."/>
            <person name="Chupakov A.V."/>
            <person name="Kokryatskaya N.M."/>
            <person name="Pimenov N.V."/>
            <person name="Ravin N.V."/>
        </authorList>
    </citation>
    <scope>NUCLEOTIDE SEQUENCE [LARGE SCALE GENOMIC DNA]</scope>
</reference>
<accession>A0A7D6BP20</accession>
<dbReference type="KEGG" id="flt:Sv326_0907"/>
<evidence type="ECO:0000313" key="1">
    <source>
        <dbReference type="EMBL" id="QLJ53082.1"/>
    </source>
</evidence>
<name>A0A7D6BP20_FERL1</name>
<dbReference type="InterPro" id="IPR029063">
    <property type="entry name" value="SAM-dependent_MTases_sf"/>
</dbReference>
<protein>
    <submittedName>
        <fullName evidence="1">Uncharacterized protein</fullName>
    </submittedName>
</protein>
<proteinExistence type="predicted"/>
<dbReference type="Gene3D" id="3.40.50.150">
    <property type="entry name" value="Vaccinia Virus protein VP39"/>
    <property type="match status" value="1"/>
</dbReference>
<dbReference type="EMBL" id="CP058998">
    <property type="protein sequence ID" value="QLJ53082.1"/>
    <property type="molecule type" value="Genomic_DNA"/>
</dbReference>
<gene>
    <name evidence="1" type="ORF">Sv326_0907</name>
</gene>
<evidence type="ECO:0000313" key="2">
    <source>
        <dbReference type="Proteomes" id="UP000510821"/>
    </source>
</evidence>
<organism evidence="1 2">
    <name type="scientific">Fermentimicrarchaeum limneticum</name>
    <dbReference type="NCBI Taxonomy" id="2795018"/>
    <lineage>
        <taxon>Archaea</taxon>
        <taxon>Candidatus Micrarchaeota</taxon>
        <taxon>Candidatus Fermentimicrarchaeales</taxon>
        <taxon>Candidatus Fermentimicrarchaeaceae</taxon>
        <taxon>Candidatus Fermentimicrarchaeum</taxon>
    </lineage>
</organism>
<sequence length="292" mass="33184">MTYRIAKPGDIIVEAQKAYPGSFHEKVASSPLMDEFYRKAIRMSGIAELIERSDRTVTVVDVCGGRGRVGEILKEMTKKEFSYVVVDISMRELGKDRWKDRIIGDATHIPLANATADAVFFLNMPVPTSMVERRVARMKPGSTQEVEERWEIAENLRKAGDALYNLNILEGIRVLKPGGSLLVGAKYTGQTRKDKEKWAENLPLTVDRVERAELDSRVIPLWRNYGVDINESVFSITSFTKTHGEIGKLVGEMQGELERRLDTLSETKTFERILEEMKKEMEAKSRDLDELQ</sequence>
<dbReference type="SUPFAM" id="SSF53335">
    <property type="entry name" value="S-adenosyl-L-methionine-dependent methyltransferases"/>
    <property type="match status" value="1"/>
</dbReference>